<dbReference type="InterPro" id="IPR002166">
    <property type="entry name" value="RNA_pol_HCV"/>
</dbReference>
<evidence type="ECO:0000256" key="4">
    <source>
        <dbReference type="ARBA" id="ARBA00022679"/>
    </source>
</evidence>
<sequence>MSFKLVNLYLLYPRARELSSGKLRTFLGLLRSCASVAFTVARTTAAVQTGLALGVAGGLIEHVTRKKINFDPAALLVARIAGIDVPRDVIPVERIPVLHSPEDVIKSCDNLADHPTMESDDCLEDSVIEEVESKKVVKRRRCVKKPSFAAIIAAEAKSHFGGMPTNSKANSLSVMKFLVNRCNEHKLTSLQTRECSSLAFPLVFSPDPLDKYIYTFLNSDNAHERRMDYLQSMSVESIWMSVLCSPLSGRSWKRAFLHLTNLGVQEAFTFVKYGCLMGTFGVDTKVFRGQHQWVKETRQAASLTPRRIFRIHGLSNDINWGVHNSSFVNLRRGLMERVYFVEKQGELVQCPSPTPDSFSRLKKKVGYRLAALCGNHSRVSREDFVGSYKGRKRTVYEKALQSLSERPLCVRDSFLKTFVKCEKLNFSRKPDPAPRVIQPRDPRFNVELGRYLKPMEHHMYRALDKMWGGPTVMKGYTTSEIGNILRDHWNKYQKPVAIGFDMSRFDQHVSVDALKFEHWLYRRIFPGDQELSRLLSMQYDNRGTAYAKDGWLKYRVEGKRMSGDMNTALGNCILACCITKELMLRIGIECSLINNGDDCVLVTESRNTSVVEDILTRGWLEYGFTCVAETPVYEIERIVFCQMQPVRRGDEYVMVRDPRISLSKDSHSTTPFDSIRLAREWAHSIGIGGLSLTQGIPVVQEFYQCLMRNGKETKRNRKKELFYGDYYWNWIKLHNGVYQDVSEESRHSFHVAFGISPDQQIAMEQYYKDISLSWESAPFSKEINSIEWTLQQPIPI</sequence>
<keyword evidence="5 8" id="KW-0548">Nucleotidyltransferase</keyword>
<evidence type="ECO:0000256" key="5">
    <source>
        <dbReference type="ARBA" id="ARBA00022695"/>
    </source>
</evidence>
<evidence type="ECO:0000256" key="7">
    <source>
        <dbReference type="ARBA" id="ARBA00022953"/>
    </source>
</evidence>
<proteinExistence type="predicted"/>
<dbReference type="Gene3D" id="3.30.70.270">
    <property type="match status" value="1"/>
</dbReference>
<keyword evidence="6 8" id="KW-0547">Nucleotide-binding</keyword>
<comment type="function">
    <text evidence="1">RNA-dependent RNA polymerase that plays an essential role in the virus replication.</text>
</comment>
<dbReference type="GO" id="GO:0003723">
    <property type="term" value="F:RNA binding"/>
    <property type="evidence" value="ECO:0007669"/>
    <property type="project" value="InterPro"/>
</dbReference>
<dbReference type="GO" id="GO:0039694">
    <property type="term" value="P:viral RNA genome replication"/>
    <property type="evidence" value="ECO:0007669"/>
    <property type="project" value="InterPro"/>
</dbReference>
<dbReference type="EC" id="2.7.7.48" evidence="2 8"/>
<comment type="catalytic activity">
    <reaction evidence="8">
        <text>RNA(n) + a ribonucleoside 5'-triphosphate = RNA(n+1) + diphosphate</text>
        <dbReference type="Rhea" id="RHEA:21248"/>
        <dbReference type="Rhea" id="RHEA-COMP:14527"/>
        <dbReference type="Rhea" id="RHEA-COMP:17342"/>
        <dbReference type="ChEBI" id="CHEBI:33019"/>
        <dbReference type="ChEBI" id="CHEBI:61557"/>
        <dbReference type="ChEBI" id="CHEBI:140395"/>
        <dbReference type="EC" id="2.7.7.48"/>
    </reaction>
</comment>
<organism evidence="10">
    <name type="scientific">Jasmine mosaic-associated virus 2</name>
    <dbReference type="NCBI Taxonomy" id="2293881"/>
    <lineage>
        <taxon>Viruses</taxon>
        <taxon>Riboviria</taxon>
        <taxon>Orthornavirae</taxon>
        <taxon>Kitrinoviricota</taxon>
        <taxon>Tolucaviricetes</taxon>
        <taxon>Tolivirales</taxon>
        <taxon>Tombusviridae</taxon>
        <taxon>Procedovirinae</taxon>
        <taxon>Pelarspovirus</taxon>
        <taxon>Pelarspovirus tessellati</taxon>
    </lineage>
</organism>
<dbReference type="Pfam" id="PF00998">
    <property type="entry name" value="RdRP_3"/>
    <property type="match status" value="1"/>
</dbReference>
<evidence type="ECO:0000259" key="9">
    <source>
        <dbReference type="PROSITE" id="PS50507"/>
    </source>
</evidence>
<dbReference type="PROSITE" id="PS50507">
    <property type="entry name" value="RDRP_SSRNA_POS"/>
    <property type="match status" value="1"/>
</dbReference>
<dbReference type="InterPro" id="IPR043502">
    <property type="entry name" value="DNA/RNA_pol_sf"/>
</dbReference>
<dbReference type="InterPro" id="IPR043128">
    <property type="entry name" value="Rev_trsase/Diguanyl_cyclase"/>
</dbReference>
<gene>
    <name evidence="10" type="primary">p91</name>
    <name evidence="10" type="ORF">JMaV-2gp1</name>
</gene>
<keyword evidence="7 8" id="KW-0693">Viral RNA replication</keyword>
<dbReference type="GO" id="GO:0003968">
    <property type="term" value="F:RNA-directed RNA polymerase activity"/>
    <property type="evidence" value="ECO:0007669"/>
    <property type="project" value="UniProtKB-KW"/>
</dbReference>
<keyword evidence="3 8" id="KW-0696">RNA-directed RNA polymerase</keyword>
<evidence type="ECO:0000256" key="6">
    <source>
        <dbReference type="ARBA" id="ARBA00022741"/>
    </source>
</evidence>
<feature type="domain" description="RdRp catalytic" evidence="9">
    <location>
        <begin position="495"/>
        <end position="611"/>
    </location>
</feature>
<keyword evidence="4 8" id="KW-0808">Transferase</keyword>
<dbReference type="GO" id="GO:0000166">
    <property type="term" value="F:nucleotide binding"/>
    <property type="evidence" value="ECO:0007669"/>
    <property type="project" value="UniProtKB-KW"/>
</dbReference>
<reference evidence="10" key="1">
    <citation type="submission" date="2017-09" db="EMBL/GenBank/DDBJ databases">
        <title>Complete nucleotide sequence and genome organization of Jasmine mosaic-associated virus 2, a new member of the genus Pelarspovirus, family Tombusviridae.</title>
        <authorList>
            <person name="Jordan R.L."/>
            <person name="Guaragna M.A."/>
        </authorList>
    </citation>
    <scope>NUCLEOTIDE SEQUENCE</scope>
    <source>
        <strain evidence="10">DC</strain>
    </source>
</reference>
<evidence type="ECO:0000256" key="2">
    <source>
        <dbReference type="ARBA" id="ARBA00012494"/>
    </source>
</evidence>
<accession>A0A346LWA8</accession>
<name>A0A346LWA8_9TOMB</name>
<dbReference type="SUPFAM" id="SSF56672">
    <property type="entry name" value="DNA/RNA polymerases"/>
    <property type="match status" value="1"/>
</dbReference>
<evidence type="ECO:0000256" key="1">
    <source>
        <dbReference type="ARBA" id="ARBA00002753"/>
    </source>
</evidence>
<evidence type="ECO:0000313" key="10">
    <source>
        <dbReference type="EMBL" id="AXQ01052.1"/>
    </source>
</evidence>
<dbReference type="InterPro" id="IPR007094">
    <property type="entry name" value="RNA-dir_pol_PSvirus"/>
</dbReference>
<evidence type="ECO:0000256" key="3">
    <source>
        <dbReference type="ARBA" id="ARBA00022484"/>
    </source>
</evidence>
<dbReference type="CDD" id="cd23241">
    <property type="entry name" value="Pelarspovirus_RdRp"/>
    <property type="match status" value="1"/>
</dbReference>
<dbReference type="EMBL" id="MF991300">
    <property type="protein sequence ID" value="AXQ01052.1"/>
    <property type="molecule type" value="Genomic_RNA"/>
</dbReference>
<protein>
    <recommendedName>
        <fullName evidence="2 8">RNA-directed RNA polymerase</fullName>
        <ecNumber evidence="2 8">2.7.7.48</ecNumber>
    </recommendedName>
</protein>
<evidence type="ECO:0000256" key="8">
    <source>
        <dbReference type="RuleBase" id="RU363062"/>
    </source>
</evidence>